<organism evidence="2 3">
    <name type="scientific">Candidatus Woykebacteria bacterium RIFCSPHIGHO2_12_FULL_45_10</name>
    <dbReference type="NCBI Taxonomy" id="1802603"/>
    <lineage>
        <taxon>Bacteria</taxon>
        <taxon>Candidatus Woykeibacteriota</taxon>
    </lineage>
</organism>
<dbReference type="SUPFAM" id="SSF143100">
    <property type="entry name" value="TTHA1013/TTHA0281-like"/>
    <property type="match status" value="1"/>
</dbReference>
<accession>A0A1G1WR05</accession>
<proteinExistence type="predicted"/>
<reference evidence="2 3" key="1">
    <citation type="journal article" date="2016" name="Nat. Commun.">
        <title>Thousands of microbial genomes shed light on interconnected biogeochemical processes in an aquifer system.</title>
        <authorList>
            <person name="Anantharaman K."/>
            <person name="Brown C.T."/>
            <person name="Hug L.A."/>
            <person name="Sharon I."/>
            <person name="Castelle C.J."/>
            <person name="Probst A.J."/>
            <person name="Thomas B.C."/>
            <person name="Singh A."/>
            <person name="Wilkins M.J."/>
            <person name="Karaoz U."/>
            <person name="Brodie E.L."/>
            <person name="Williams K.H."/>
            <person name="Hubbard S.S."/>
            <person name="Banfield J.F."/>
        </authorList>
    </citation>
    <scope>NUCLEOTIDE SEQUENCE [LARGE SCALE GENOMIC DNA]</scope>
</reference>
<name>A0A1G1WR05_9BACT</name>
<dbReference type="Pfam" id="PF15919">
    <property type="entry name" value="HicB_lk_antitox"/>
    <property type="match status" value="1"/>
</dbReference>
<dbReference type="Proteomes" id="UP000178068">
    <property type="component" value="Unassembled WGS sequence"/>
</dbReference>
<dbReference type="Gene3D" id="3.30.160.250">
    <property type="match status" value="1"/>
</dbReference>
<feature type="domain" description="HicB-like antitoxin of toxin-antitoxin system" evidence="1">
    <location>
        <begin position="23"/>
        <end position="69"/>
    </location>
</feature>
<evidence type="ECO:0000259" key="1">
    <source>
        <dbReference type="Pfam" id="PF15919"/>
    </source>
</evidence>
<gene>
    <name evidence="2" type="ORF">A3F35_00655</name>
</gene>
<comment type="caution">
    <text evidence="2">The sequence shown here is derived from an EMBL/GenBank/DDBJ whole genome shotgun (WGS) entry which is preliminary data.</text>
</comment>
<protein>
    <recommendedName>
        <fullName evidence="1">HicB-like antitoxin of toxin-antitoxin system domain-containing protein</fullName>
    </recommendedName>
</protein>
<dbReference type="InterPro" id="IPR031807">
    <property type="entry name" value="HicB-like"/>
</dbReference>
<sequence>MKAPKPTALQELNQRLPATVVFSSAEDGGFWVEAPSFPGCFASGDTLNEASRNFKLAIFDYFDVPQESQDEKFLIYQEPDLTDSKEVAENPREVSLIPATL</sequence>
<dbReference type="EMBL" id="MHCZ01000013">
    <property type="protein sequence ID" value="OGY30153.1"/>
    <property type="molecule type" value="Genomic_DNA"/>
</dbReference>
<evidence type="ECO:0000313" key="2">
    <source>
        <dbReference type="EMBL" id="OGY30153.1"/>
    </source>
</evidence>
<dbReference type="InterPro" id="IPR035069">
    <property type="entry name" value="TTHA1013/TTHA0281-like"/>
</dbReference>
<dbReference type="STRING" id="1802603.A3F35_00655"/>
<evidence type="ECO:0000313" key="3">
    <source>
        <dbReference type="Proteomes" id="UP000178068"/>
    </source>
</evidence>
<dbReference type="AlphaFoldDB" id="A0A1G1WR05"/>